<reference evidence="1 2" key="1">
    <citation type="journal article" date="2024" name="IMA Fungus">
        <title>IMA Genome - F19 : A genome assembly and annotation guide to empower mycologists, including annotated draft genome sequences of Ceratocystis pirilliformis, Diaporthe australafricana, Fusarium ophioides, Paecilomyces lecythidis, and Sporothrix stenoceras.</title>
        <authorList>
            <person name="Aylward J."/>
            <person name="Wilson A.M."/>
            <person name="Visagie C.M."/>
            <person name="Spraker J."/>
            <person name="Barnes I."/>
            <person name="Buitendag C."/>
            <person name="Ceriani C."/>
            <person name="Del Mar Angel L."/>
            <person name="du Plessis D."/>
            <person name="Fuchs T."/>
            <person name="Gasser K."/>
            <person name="Kramer D."/>
            <person name="Li W."/>
            <person name="Munsamy K."/>
            <person name="Piso A."/>
            <person name="Price J.L."/>
            <person name="Sonnekus B."/>
            <person name="Thomas C."/>
            <person name="van der Nest A."/>
            <person name="van Dijk A."/>
            <person name="van Heerden A."/>
            <person name="van Vuuren N."/>
            <person name="Yilmaz N."/>
            <person name="Duong T.A."/>
            <person name="van der Merwe N.A."/>
            <person name="Wingfield M.J."/>
            <person name="Wingfield B.D."/>
        </authorList>
    </citation>
    <scope>NUCLEOTIDE SEQUENCE [LARGE SCALE GENOMIC DNA]</scope>
    <source>
        <strain evidence="1 2">CMW 18167</strain>
    </source>
</reference>
<proteinExistence type="predicted"/>
<organism evidence="1 2">
    <name type="scientific">Paecilomyces lecythidis</name>
    <dbReference type="NCBI Taxonomy" id="3004212"/>
    <lineage>
        <taxon>Eukaryota</taxon>
        <taxon>Fungi</taxon>
        <taxon>Dikarya</taxon>
        <taxon>Ascomycota</taxon>
        <taxon>Pezizomycotina</taxon>
        <taxon>Eurotiomycetes</taxon>
        <taxon>Eurotiomycetidae</taxon>
        <taxon>Eurotiales</taxon>
        <taxon>Thermoascaceae</taxon>
        <taxon>Paecilomyces</taxon>
    </lineage>
</organism>
<dbReference type="EMBL" id="JAVDPF010000021">
    <property type="protein sequence ID" value="KAL1873632.1"/>
    <property type="molecule type" value="Genomic_DNA"/>
</dbReference>
<evidence type="ECO:0000313" key="1">
    <source>
        <dbReference type="EMBL" id="KAL1873632.1"/>
    </source>
</evidence>
<name>A0ABR3XCE9_9EURO</name>
<accession>A0ABR3XCE9</accession>
<comment type="caution">
    <text evidence="1">The sequence shown here is derived from an EMBL/GenBank/DDBJ whole genome shotgun (WGS) entry which is preliminary data.</text>
</comment>
<sequence length="249" mass="28530">MVDSSDFSFQAFLSDKQVEDMEEKGYTVVHSSQPDWQLVNNIEEIIGKDLYGDHASDRHPTYHFEGVYGSALWRASRAFMEYDVNNSYMRGAYINASQTEVRYDAALVVRRRTIDDEPRPLMAGPKDYPLGKAILLIRPLREWLGPVFLWVYLGSHWLTASEFKQQHQEGRLRKEVVSIPAGDILVLSSRVWVEFPKEAGTPNPVFLCRAYCHGLGSLIFDVNDPGYVCDDDVVPFTRSDLWKFGKDLK</sequence>
<keyword evidence="2" id="KW-1185">Reference proteome</keyword>
<dbReference type="Proteomes" id="UP001583193">
    <property type="component" value="Unassembled WGS sequence"/>
</dbReference>
<evidence type="ECO:0000313" key="2">
    <source>
        <dbReference type="Proteomes" id="UP001583193"/>
    </source>
</evidence>
<protein>
    <submittedName>
        <fullName evidence="1">Uncharacterized protein</fullName>
    </submittedName>
</protein>
<gene>
    <name evidence="1" type="ORF">Plec18167_006149</name>
</gene>